<accession>D6WX08</accession>
<reference evidence="1 2" key="2">
    <citation type="journal article" date="2010" name="Nucleic Acids Res.">
        <title>BeetleBase in 2010: revisions to provide comprehensive genomic information for Tribolium castaneum.</title>
        <authorList>
            <person name="Kim H.S."/>
            <person name="Murphy T."/>
            <person name="Xia J."/>
            <person name="Caragea D."/>
            <person name="Park Y."/>
            <person name="Beeman R.W."/>
            <person name="Lorenzen M.D."/>
            <person name="Butcher S."/>
            <person name="Manak J.R."/>
            <person name="Brown S.J."/>
        </authorList>
    </citation>
    <scope>GENOME REANNOTATION</scope>
    <source>
        <strain evidence="1 2">Georgia GA2</strain>
    </source>
</reference>
<dbReference type="Proteomes" id="UP000007266">
    <property type="component" value="Linkage group 8"/>
</dbReference>
<reference evidence="1 2" key="1">
    <citation type="journal article" date="2008" name="Nature">
        <title>The genome of the model beetle and pest Tribolium castaneum.</title>
        <authorList>
            <consortium name="Tribolium Genome Sequencing Consortium"/>
            <person name="Richards S."/>
            <person name="Gibbs R.A."/>
            <person name="Weinstock G.M."/>
            <person name="Brown S.J."/>
            <person name="Denell R."/>
            <person name="Beeman R.W."/>
            <person name="Gibbs R."/>
            <person name="Beeman R.W."/>
            <person name="Brown S.J."/>
            <person name="Bucher G."/>
            <person name="Friedrich M."/>
            <person name="Grimmelikhuijzen C.J."/>
            <person name="Klingler M."/>
            <person name="Lorenzen M."/>
            <person name="Richards S."/>
            <person name="Roth S."/>
            <person name="Schroder R."/>
            <person name="Tautz D."/>
            <person name="Zdobnov E.M."/>
            <person name="Muzny D."/>
            <person name="Gibbs R.A."/>
            <person name="Weinstock G.M."/>
            <person name="Attaway T."/>
            <person name="Bell S."/>
            <person name="Buhay C.J."/>
            <person name="Chandrabose M.N."/>
            <person name="Chavez D."/>
            <person name="Clerk-Blankenburg K.P."/>
            <person name="Cree A."/>
            <person name="Dao M."/>
            <person name="Davis C."/>
            <person name="Chacko J."/>
            <person name="Dinh H."/>
            <person name="Dugan-Rocha S."/>
            <person name="Fowler G."/>
            <person name="Garner T.T."/>
            <person name="Garnes J."/>
            <person name="Gnirke A."/>
            <person name="Hawes A."/>
            <person name="Hernandez J."/>
            <person name="Hines S."/>
            <person name="Holder M."/>
            <person name="Hume J."/>
            <person name="Jhangiani S.N."/>
            <person name="Joshi V."/>
            <person name="Khan Z.M."/>
            <person name="Jackson L."/>
            <person name="Kovar C."/>
            <person name="Kowis A."/>
            <person name="Lee S."/>
            <person name="Lewis L.R."/>
            <person name="Margolis J."/>
            <person name="Morgan M."/>
            <person name="Nazareth L.V."/>
            <person name="Nguyen N."/>
            <person name="Okwuonu G."/>
            <person name="Parker D."/>
            <person name="Richards S."/>
            <person name="Ruiz S.J."/>
            <person name="Santibanez J."/>
            <person name="Savard J."/>
            <person name="Scherer S.E."/>
            <person name="Schneider B."/>
            <person name="Sodergren E."/>
            <person name="Tautz D."/>
            <person name="Vattahil S."/>
            <person name="Villasana D."/>
            <person name="White C.S."/>
            <person name="Wright R."/>
            <person name="Park Y."/>
            <person name="Beeman R.W."/>
            <person name="Lord J."/>
            <person name="Oppert B."/>
            <person name="Lorenzen M."/>
            <person name="Brown S."/>
            <person name="Wang L."/>
            <person name="Savard J."/>
            <person name="Tautz D."/>
            <person name="Richards S."/>
            <person name="Weinstock G."/>
            <person name="Gibbs R.A."/>
            <person name="Liu Y."/>
            <person name="Worley K."/>
            <person name="Weinstock G."/>
            <person name="Elsik C.G."/>
            <person name="Reese J.T."/>
            <person name="Elhaik E."/>
            <person name="Landan G."/>
            <person name="Graur D."/>
            <person name="Arensburger P."/>
            <person name="Atkinson P."/>
            <person name="Beeman R.W."/>
            <person name="Beidler J."/>
            <person name="Brown S.J."/>
            <person name="Demuth J.P."/>
            <person name="Drury D.W."/>
            <person name="Du Y.Z."/>
            <person name="Fujiwara H."/>
            <person name="Lorenzen M."/>
            <person name="Maselli V."/>
            <person name="Osanai M."/>
            <person name="Park Y."/>
            <person name="Robertson H.M."/>
            <person name="Tu Z."/>
            <person name="Wang J.J."/>
            <person name="Wang S."/>
            <person name="Richards S."/>
            <person name="Song H."/>
            <person name="Zhang L."/>
            <person name="Sodergren E."/>
            <person name="Werner D."/>
            <person name="Stanke M."/>
            <person name="Morgenstern B."/>
            <person name="Solovyev V."/>
            <person name="Kosarev P."/>
            <person name="Brown G."/>
            <person name="Chen H.C."/>
            <person name="Ermolaeva O."/>
            <person name="Hlavina W."/>
            <person name="Kapustin Y."/>
            <person name="Kiryutin B."/>
            <person name="Kitts P."/>
            <person name="Maglott D."/>
            <person name="Pruitt K."/>
            <person name="Sapojnikov V."/>
            <person name="Souvorov A."/>
            <person name="Mackey A.J."/>
            <person name="Waterhouse R.M."/>
            <person name="Wyder S."/>
            <person name="Zdobnov E.M."/>
            <person name="Zdobnov E.M."/>
            <person name="Wyder S."/>
            <person name="Kriventseva E.V."/>
            <person name="Kadowaki T."/>
            <person name="Bork P."/>
            <person name="Aranda M."/>
            <person name="Bao R."/>
            <person name="Beermann A."/>
            <person name="Berns N."/>
            <person name="Bolognesi R."/>
            <person name="Bonneton F."/>
            <person name="Bopp D."/>
            <person name="Brown S.J."/>
            <person name="Bucher G."/>
            <person name="Butts T."/>
            <person name="Chaumot A."/>
            <person name="Denell R.E."/>
            <person name="Ferrier D.E."/>
            <person name="Friedrich M."/>
            <person name="Gordon C.M."/>
            <person name="Jindra M."/>
            <person name="Klingler M."/>
            <person name="Lan Q."/>
            <person name="Lattorff H.M."/>
            <person name="Laudet V."/>
            <person name="von Levetsow C."/>
            <person name="Liu Z."/>
            <person name="Lutz R."/>
            <person name="Lynch J.A."/>
            <person name="da Fonseca R.N."/>
            <person name="Posnien N."/>
            <person name="Reuter R."/>
            <person name="Roth S."/>
            <person name="Savard J."/>
            <person name="Schinko J.B."/>
            <person name="Schmitt C."/>
            <person name="Schoppmeier M."/>
            <person name="Schroder R."/>
            <person name="Shippy T.D."/>
            <person name="Simonnet F."/>
            <person name="Marques-Souza H."/>
            <person name="Tautz D."/>
            <person name="Tomoyasu Y."/>
            <person name="Trauner J."/>
            <person name="Van der Zee M."/>
            <person name="Vervoort M."/>
            <person name="Wittkopp N."/>
            <person name="Wimmer E.A."/>
            <person name="Yang X."/>
            <person name="Jones A.K."/>
            <person name="Sattelle D.B."/>
            <person name="Ebert P.R."/>
            <person name="Nelson D."/>
            <person name="Scott J.G."/>
            <person name="Beeman R.W."/>
            <person name="Muthukrishnan S."/>
            <person name="Kramer K.J."/>
            <person name="Arakane Y."/>
            <person name="Beeman R.W."/>
            <person name="Zhu Q."/>
            <person name="Hogenkamp D."/>
            <person name="Dixit R."/>
            <person name="Oppert B."/>
            <person name="Jiang H."/>
            <person name="Zou Z."/>
            <person name="Marshall J."/>
            <person name="Elpidina E."/>
            <person name="Vinokurov K."/>
            <person name="Oppert C."/>
            <person name="Zou Z."/>
            <person name="Evans J."/>
            <person name="Lu Z."/>
            <person name="Zhao P."/>
            <person name="Sumathipala N."/>
            <person name="Altincicek B."/>
            <person name="Vilcinskas A."/>
            <person name="Williams M."/>
            <person name="Hultmark D."/>
            <person name="Hetru C."/>
            <person name="Jiang H."/>
            <person name="Grimmelikhuijzen C.J."/>
            <person name="Hauser F."/>
            <person name="Cazzamali G."/>
            <person name="Williamson M."/>
            <person name="Park Y."/>
            <person name="Li B."/>
            <person name="Tanaka Y."/>
            <person name="Predel R."/>
            <person name="Neupert S."/>
            <person name="Schachtner J."/>
            <person name="Verleyen P."/>
            <person name="Raible F."/>
            <person name="Bork P."/>
            <person name="Friedrich M."/>
            <person name="Walden K.K."/>
            <person name="Robertson H.M."/>
            <person name="Angeli S."/>
            <person name="Foret S."/>
            <person name="Bucher G."/>
            <person name="Schuetz S."/>
            <person name="Maleszka R."/>
            <person name="Wimmer E.A."/>
            <person name="Beeman R.W."/>
            <person name="Lorenzen M."/>
            <person name="Tomoyasu Y."/>
            <person name="Miller S.C."/>
            <person name="Grossmann D."/>
            <person name="Bucher G."/>
        </authorList>
    </citation>
    <scope>NUCLEOTIDE SEQUENCE [LARGE SCALE GENOMIC DNA]</scope>
    <source>
        <strain evidence="1 2">Georgia GA2</strain>
    </source>
</reference>
<keyword evidence="2" id="KW-1185">Reference proteome</keyword>
<name>D6WX08_TRICA</name>
<dbReference type="HOGENOM" id="CLU_2349448_0_0_1"/>
<dbReference type="EMBL" id="KQ971361">
    <property type="protein sequence ID" value="EFA08063.1"/>
    <property type="molecule type" value="Genomic_DNA"/>
</dbReference>
<evidence type="ECO:0000313" key="1">
    <source>
        <dbReference type="EMBL" id="EFA08063.1"/>
    </source>
</evidence>
<organism evidence="1 2">
    <name type="scientific">Tribolium castaneum</name>
    <name type="common">Red flour beetle</name>
    <dbReference type="NCBI Taxonomy" id="7070"/>
    <lineage>
        <taxon>Eukaryota</taxon>
        <taxon>Metazoa</taxon>
        <taxon>Ecdysozoa</taxon>
        <taxon>Arthropoda</taxon>
        <taxon>Hexapoda</taxon>
        <taxon>Insecta</taxon>
        <taxon>Pterygota</taxon>
        <taxon>Neoptera</taxon>
        <taxon>Endopterygota</taxon>
        <taxon>Coleoptera</taxon>
        <taxon>Polyphaga</taxon>
        <taxon>Cucujiformia</taxon>
        <taxon>Tenebrionidae</taxon>
        <taxon>Tenebrionidae incertae sedis</taxon>
        <taxon>Tribolium</taxon>
    </lineage>
</organism>
<proteinExistence type="predicted"/>
<dbReference type="AlphaFoldDB" id="D6WX08"/>
<dbReference type="InParanoid" id="D6WX08"/>
<gene>
    <name evidence="1" type="primary">GLEAN_05659</name>
    <name evidence="1" type="ORF">TcasGA2_TC005659</name>
</gene>
<evidence type="ECO:0000313" key="2">
    <source>
        <dbReference type="Proteomes" id="UP000007266"/>
    </source>
</evidence>
<protein>
    <submittedName>
        <fullName evidence="1">Uncharacterized protein</fullName>
    </submittedName>
</protein>
<sequence>MVNDLFALGHVLECDRLCRASIEALSLGIPLVRNNLPVIKYLRFSGRLNRLGYCKFEEVDGTFGDRRRQSPIKMNNAIIIQKLGPKRKNEKFNKAIV</sequence>